<feature type="non-terminal residue" evidence="1">
    <location>
        <position position="1"/>
    </location>
</feature>
<dbReference type="EMBL" id="QBLH01002393">
    <property type="protein sequence ID" value="TGZ48590.1"/>
    <property type="molecule type" value="Genomic_DNA"/>
</dbReference>
<feature type="non-terminal residue" evidence="1">
    <location>
        <position position="115"/>
    </location>
</feature>
<name>A0A4S2KH78_9HYME</name>
<dbReference type="Proteomes" id="UP000310200">
    <property type="component" value="Unassembled WGS sequence"/>
</dbReference>
<keyword evidence="2" id="KW-1185">Reference proteome</keyword>
<evidence type="ECO:0000313" key="2">
    <source>
        <dbReference type="Proteomes" id="UP000310200"/>
    </source>
</evidence>
<dbReference type="AlphaFoldDB" id="A0A4S2KH78"/>
<organism evidence="1 2">
    <name type="scientific">Temnothorax longispinosus</name>
    <dbReference type="NCBI Taxonomy" id="300112"/>
    <lineage>
        <taxon>Eukaryota</taxon>
        <taxon>Metazoa</taxon>
        <taxon>Ecdysozoa</taxon>
        <taxon>Arthropoda</taxon>
        <taxon>Hexapoda</taxon>
        <taxon>Insecta</taxon>
        <taxon>Pterygota</taxon>
        <taxon>Neoptera</taxon>
        <taxon>Endopterygota</taxon>
        <taxon>Hymenoptera</taxon>
        <taxon>Apocrita</taxon>
        <taxon>Aculeata</taxon>
        <taxon>Formicoidea</taxon>
        <taxon>Formicidae</taxon>
        <taxon>Myrmicinae</taxon>
        <taxon>Temnothorax</taxon>
    </lineage>
</organism>
<evidence type="ECO:0000313" key="1">
    <source>
        <dbReference type="EMBL" id="TGZ48590.1"/>
    </source>
</evidence>
<accession>A0A4S2KH78</accession>
<proteinExistence type="predicted"/>
<sequence length="115" mass="12968">SNIRSFSLYLCTQIPQNKRISALPRVGHDHRMRHVDDRVELLVDPHVVSHLPAQQLPDVIEIGAELPQLVVLDVLQELGSGRPVSRVPVLELVAGHLERVVDELLHLVLVRRVVH</sequence>
<gene>
    <name evidence="1" type="ORF">DBV15_11888</name>
</gene>
<comment type="caution">
    <text evidence="1">The sequence shown here is derived from an EMBL/GenBank/DDBJ whole genome shotgun (WGS) entry which is preliminary data.</text>
</comment>
<protein>
    <submittedName>
        <fullName evidence="1">Uncharacterized protein</fullName>
    </submittedName>
</protein>
<reference evidence="1 2" key="1">
    <citation type="journal article" date="2019" name="Philos. Trans. R. Soc. Lond., B, Biol. Sci.">
        <title>Ant behaviour and brain gene expression of defending hosts depend on the ecological success of the intruding social parasite.</title>
        <authorList>
            <person name="Kaur R."/>
            <person name="Stoldt M."/>
            <person name="Jongepier E."/>
            <person name="Feldmeyer B."/>
            <person name="Menzel F."/>
            <person name="Bornberg-Bauer E."/>
            <person name="Foitzik S."/>
        </authorList>
    </citation>
    <scope>NUCLEOTIDE SEQUENCE [LARGE SCALE GENOMIC DNA]</scope>
    <source>
        <tissue evidence="1">Whole body</tissue>
    </source>
</reference>